<evidence type="ECO:0000313" key="1">
    <source>
        <dbReference type="EMBL" id="GAG11206.1"/>
    </source>
</evidence>
<protein>
    <submittedName>
        <fullName evidence="1">Uncharacterized protein</fullName>
    </submittedName>
</protein>
<accession>X0WES1</accession>
<name>X0WES1_9ZZZZ</name>
<comment type="caution">
    <text evidence="1">The sequence shown here is derived from an EMBL/GenBank/DDBJ whole genome shotgun (WGS) entry which is preliminary data.</text>
</comment>
<dbReference type="EMBL" id="BARS01024726">
    <property type="protein sequence ID" value="GAG11206.1"/>
    <property type="molecule type" value="Genomic_DNA"/>
</dbReference>
<sequence length="99" mass="11726">MGENPYGCGYLRCPKCGETSYIYGHSFSEGDEEFAYHYFHCWLCNYENERETYPELQPFPLSPELEKIKEFKDALTNIHSEVTTLHDKMMRVFHSSNTR</sequence>
<dbReference type="AlphaFoldDB" id="X0WES1"/>
<gene>
    <name evidence="1" type="ORF">S01H1_39206</name>
</gene>
<proteinExistence type="predicted"/>
<reference evidence="1" key="1">
    <citation type="journal article" date="2014" name="Front. Microbiol.">
        <title>High frequency of phylogenetically diverse reductive dehalogenase-homologous genes in deep subseafloor sedimentary metagenomes.</title>
        <authorList>
            <person name="Kawai M."/>
            <person name="Futagami T."/>
            <person name="Toyoda A."/>
            <person name="Takaki Y."/>
            <person name="Nishi S."/>
            <person name="Hori S."/>
            <person name="Arai W."/>
            <person name="Tsubouchi T."/>
            <person name="Morono Y."/>
            <person name="Uchiyama I."/>
            <person name="Ito T."/>
            <person name="Fujiyama A."/>
            <person name="Inagaki F."/>
            <person name="Takami H."/>
        </authorList>
    </citation>
    <scope>NUCLEOTIDE SEQUENCE</scope>
    <source>
        <strain evidence="1">Expedition CK06-06</strain>
    </source>
</reference>
<organism evidence="1">
    <name type="scientific">marine sediment metagenome</name>
    <dbReference type="NCBI Taxonomy" id="412755"/>
    <lineage>
        <taxon>unclassified sequences</taxon>
        <taxon>metagenomes</taxon>
        <taxon>ecological metagenomes</taxon>
    </lineage>
</organism>